<dbReference type="Pfam" id="PF09753">
    <property type="entry name" value="Use1"/>
    <property type="match status" value="1"/>
</dbReference>
<dbReference type="PANTHER" id="PTHR13050">
    <property type="entry name" value="USE1-LIKE PROTEIN"/>
    <property type="match status" value="1"/>
</dbReference>
<dbReference type="InterPro" id="IPR019150">
    <property type="entry name" value="Vesicle_transport_protein_Use1"/>
</dbReference>
<keyword evidence="7" id="KW-0653">Protein transport</keyword>
<dbReference type="GO" id="GO:0015031">
    <property type="term" value="P:protein transport"/>
    <property type="evidence" value="ECO:0007669"/>
    <property type="project" value="UniProtKB-KW"/>
</dbReference>
<feature type="transmembrane region" description="Helical" evidence="10">
    <location>
        <begin position="254"/>
        <end position="278"/>
    </location>
</feature>
<comment type="caution">
    <text evidence="11">The sequence shown here is derived from an EMBL/GenBank/DDBJ whole genome shotgun (WGS) entry which is preliminary data.</text>
</comment>
<evidence type="ECO:0000313" key="12">
    <source>
        <dbReference type="Proteomes" id="UP000750334"/>
    </source>
</evidence>
<gene>
    <name evidence="11" type="ORF">C6P45_002381</name>
</gene>
<name>A0A9P6WCR3_MAUEX</name>
<dbReference type="EMBL" id="PUHR01000023">
    <property type="protein sequence ID" value="KAG0670477.1"/>
    <property type="molecule type" value="Genomic_DNA"/>
</dbReference>
<reference evidence="11 12" key="1">
    <citation type="submission" date="2020-11" db="EMBL/GenBank/DDBJ databases">
        <title>Kefir isolates.</title>
        <authorList>
            <person name="Marcisauskas S."/>
            <person name="Kim Y."/>
            <person name="Blasche S."/>
        </authorList>
    </citation>
    <scope>NUCLEOTIDE SEQUENCE [LARGE SCALE GENOMIC DNA]</scope>
    <source>
        <strain evidence="11 12">OG2</strain>
    </source>
</reference>
<dbReference type="GO" id="GO:0005789">
    <property type="term" value="C:endoplasmic reticulum membrane"/>
    <property type="evidence" value="ECO:0007669"/>
    <property type="project" value="UniProtKB-SubCell"/>
</dbReference>
<keyword evidence="8 10" id="KW-1133">Transmembrane helix</keyword>
<comment type="subcellular location">
    <subcellularLocation>
        <location evidence="1">Endoplasmic reticulum membrane</location>
        <topology evidence="1">Single-pass type IV membrane protein</topology>
    </subcellularLocation>
</comment>
<dbReference type="CDD" id="cd15860">
    <property type="entry name" value="SNARE_USE1"/>
    <property type="match status" value="1"/>
</dbReference>
<protein>
    <submittedName>
        <fullName evidence="11">Uncharacterized protein</fullName>
    </submittedName>
</protein>
<evidence type="ECO:0000256" key="8">
    <source>
        <dbReference type="ARBA" id="ARBA00022989"/>
    </source>
</evidence>
<evidence type="ECO:0000256" key="2">
    <source>
        <dbReference type="ARBA" id="ARBA00007891"/>
    </source>
</evidence>
<dbReference type="OrthoDB" id="4008582at2759"/>
<keyword evidence="9 10" id="KW-0472">Membrane</keyword>
<keyword evidence="12" id="KW-1185">Reference proteome</keyword>
<dbReference type="Proteomes" id="UP000750334">
    <property type="component" value="Unassembled WGS sequence"/>
</dbReference>
<accession>A0A9P6WCR3</accession>
<proteinExistence type="inferred from homology"/>
<keyword evidence="5" id="KW-0256">Endoplasmic reticulum</keyword>
<keyword evidence="4 10" id="KW-0812">Transmembrane</keyword>
<comment type="similarity">
    <text evidence="2">Belongs to the USE1 family.</text>
</comment>
<organism evidence="11 12">
    <name type="scientific">Maudiozyma exigua</name>
    <name type="common">Yeast</name>
    <name type="synonym">Kazachstania exigua</name>
    <dbReference type="NCBI Taxonomy" id="34358"/>
    <lineage>
        <taxon>Eukaryota</taxon>
        <taxon>Fungi</taxon>
        <taxon>Dikarya</taxon>
        <taxon>Ascomycota</taxon>
        <taxon>Saccharomycotina</taxon>
        <taxon>Saccharomycetes</taxon>
        <taxon>Saccharomycetales</taxon>
        <taxon>Saccharomycetaceae</taxon>
        <taxon>Maudiozyma</taxon>
    </lineage>
</organism>
<dbReference type="AlphaFoldDB" id="A0A9P6WCR3"/>
<keyword evidence="6" id="KW-0931">ER-Golgi transport</keyword>
<evidence type="ECO:0000256" key="7">
    <source>
        <dbReference type="ARBA" id="ARBA00022927"/>
    </source>
</evidence>
<evidence type="ECO:0000313" key="11">
    <source>
        <dbReference type="EMBL" id="KAG0670477.1"/>
    </source>
</evidence>
<evidence type="ECO:0000256" key="5">
    <source>
        <dbReference type="ARBA" id="ARBA00022824"/>
    </source>
</evidence>
<dbReference type="PANTHER" id="PTHR13050:SF7">
    <property type="entry name" value="VESICLE TRANSPORT PROTEIN USE1"/>
    <property type="match status" value="1"/>
</dbReference>
<dbReference type="GO" id="GO:0031201">
    <property type="term" value="C:SNARE complex"/>
    <property type="evidence" value="ECO:0007669"/>
    <property type="project" value="TreeGrafter"/>
</dbReference>
<dbReference type="GO" id="GO:0006890">
    <property type="term" value="P:retrograde vesicle-mediated transport, Golgi to endoplasmic reticulum"/>
    <property type="evidence" value="ECO:0007669"/>
    <property type="project" value="TreeGrafter"/>
</dbReference>
<evidence type="ECO:0000256" key="6">
    <source>
        <dbReference type="ARBA" id="ARBA00022892"/>
    </source>
</evidence>
<evidence type="ECO:0000256" key="4">
    <source>
        <dbReference type="ARBA" id="ARBA00022692"/>
    </source>
</evidence>
<dbReference type="GO" id="GO:0005484">
    <property type="term" value="F:SNAP receptor activity"/>
    <property type="evidence" value="ECO:0007669"/>
    <property type="project" value="TreeGrafter"/>
</dbReference>
<evidence type="ECO:0000256" key="3">
    <source>
        <dbReference type="ARBA" id="ARBA00022448"/>
    </source>
</evidence>
<sequence>MITFSSPIVRLNSSVCLNINITGILIMTTATATTTTTKQVQDDPFLMYLLSTKTSMNLTKIKETKLSDQDITNIDKVQQFQREYGGLIFDTERAQYDSLNRIRKEYKQKEMKLRTRRYSIDFDNAPVDVDAAQMELIDSTKSVHKETVADDDSVQTLRERLLGNRQTRMDQDENGVIKSVDRQIEDQDNMQDELVDNMSKLVHNLKEGAMAFQNALDEDKKVLGAAEIGIQVASRGLMDVTGKLGKYDKKKLGYMFYISTFLFMFIGLILTFIIIKLFPAL</sequence>
<evidence type="ECO:0000256" key="9">
    <source>
        <dbReference type="ARBA" id="ARBA00023136"/>
    </source>
</evidence>
<keyword evidence="3" id="KW-0813">Transport</keyword>
<evidence type="ECO:0000256" key="1">
    <source>
        <dbReference type="ARBA" id="ARBA00004163"/>
    </source>
</evidence>
<evidence type="ECO:0000256" key="10">
    <source>
        <dbReference type="SAM" id="Phobius"/>
    </source>
</evidence>